<keyword evidence="4 13" id="KW-1003">Cell membrane</keyword>
<keyword evidence="8 13" id="KW-0479">Metal-binding</keyword>
<evidence type="ECO:0000256" key="5">
    <source>
        <dbReference type="ARBA" id="ARBA00022519"/>
    </source>
</evidence>
<evidence type="ECO:0000256" key="12">
    <source>
        <dbReference type="ARBA" id="ARBA00023136"/>
    </source>
</evidence>
<dbReference type="InterPro" id="IPR002585">
    <property type="entry name" value="Cyt-d_ubiquinol_oxidase_su_1"/>
</dbReference>
<evidence type="ECO:0000313" key="14">
    <source>
        <dbReference type="EMBL" id="NID05854.1"/>
    </source>
</evidence>
<sequence length="529" mass="58256">MHDITVVDLSRLQFAATALYHFLFVPLTLGMTFMLAAMETVYVVTGKVIYKQITQFWGKLFLINFALGVATGLTMEFQFGTNWSFYSSFVGDIFGAPLAIEGLMAFFLESTFVGLMVFGWHRLKPGQHLAVTYLVALGSNLSALWILVANAFMQDPVGAHFNPTTMRMELNDFAALIFSSDAQAKFVHTSIAGYVTAAIFVAGVSAWYMLKNRHMELARRSFRMSVLFGVLSTAGVITLGDALGFVGAEAQPTKLAAMEGLWKTESAPMPFNLMAFPSQENQTNYGEVKVPYVLSILVTHSLTGTVPGVDVLEQRAEERIRGGIPAVSSLKMLSADPKDPVAMNQFTTHQKDLGYGFLVKRYADDVTTATDEQIAQAAKDSIPHVATMFWSFRVMVLLGLGMLAFFVLGLIYTLRNTVQYKRTFLKFAVWMIPAPFLACEAGWLVAEIGRQPWTVYGLLPTWMSASTHSVGYMVFSLIGFVAVYTVFIVIEMYLMVRAIRKGPDDGNGAAELDVGDLSLPASRKTLAEA</sequence>
<comment type="subcellular location">
    <subcellularLocation>
        <location evidence="1">Cell inner membrane</location>
        <topology evidence="1">Multi-pass membrane protein</topology>
    </subcellularLocation>
</comment>
<keyword evidence="12 13" id="KW-0472">Membrane</keyword>
<feature type="transmembrane region" description="Helical" evidence="13">
    <location>
        <begin position="424"/>
        <end position="446"/>
    </location>
</feature>
<evidence type="ECO:0000256" key="7">
    <source>
        <dbReference type="ARBA" id="ARBA00022692"/>
    </source>
</evidence>
<feature type="transmembrane region" description="Helical" evidence="13">
    <location>
        <begin position="390"/>
        <end position="412"/>
    </location>
</feature>
<keyword evidence="5" id="KW-0997">Cell inner membrane</keyword>
<keyword evidence="3 13" id="KW-0813">Transport</keyword>
<dbReference type="EMBL" id="JAAQQR010000005">
    <property type="protein sequence ID" value="NID05854.1"/>
    <property type="molecule type" value="Genomic_DNA"/>
</dbReference>
<evidence type="ECO:0000256" key="11">
    <source>
        <dbReference type="ARBA" id="ARBA00023004"/>
    </source>
</evidence>
<evidence type="ECO:0000256" key="13">
    <source>
        <dbReference type="PIRNR" id="PIRNR006446"/>
    </source>
</evidence>
<dbReference type="RefSeq" id="WP_167127218.1">
    <property type="nucleotide sequence ID" value="NZ_JAAQQR010000005.1"/>
</dbReference>
<protein>
    <submittedName>
        <fullName evidence="14">Cytochrome bd-I ubiquinol oxidase subunit CydA</fullName>
    </submittedName>
</protein>
<evidence type="ECO:0000256" key="8">
    <source>
        <dbReference type="ARBA" id="ARBA00022723"/>
    </source>
</evidence>
<feature type="transmembrane region" description="Helical" evidence="13">
    <location>
        <begin position="56"/>
        <end position="73"/>
    </location>
</feature>
<organism evidence="14 15">
    <name type="scientific">Luteibacter jiangsuensis</name>
    <dbReference type="NCBI Taxonomy" id="637577"/>
    <lineage>
        <taxon>Bacteria</taxon>
        <taxon>Pseudomonadati</taxon>
        <taxon>Pseudomonadota</taxon>
        <taxon>Gammaproteobacteria</taxon>
        <taxon>Lysobacterales</taxon>
        <taxon>Rhodanobacteraceae</taxon>
        <taxon>Luteibacter</taxon>
    </lineage>
</organism>
<feature type="transmembrane region" description="Helical" evidence="13">
    <location>
        <begin position="191"/>
        <end position="210"/>
    </location>
</feature>
<keyword evidence="6 13" id="KW-0349">Heme</keyword>
<proteinExistence type="inferred from homology"/>
<evidence type="ECO:0000256" key="1">
    <source>
        <dbReference type="ARBA" id="ARBA00004429"/>
    </source>
</evidence>
<evidence type="ECO:0000256" key="4">
    <source>
        <dbReference type="ARBA" id="ARBA00022475"/>
    </source>
</evidence>
<feature type="transmembrane region" description="Helical" evidence="13">
    <location>
        <begin position="130"/>
        <end position="153"/>
    </location>
</feature>
<evidence type="ECO:0000313" key="15">
    <source>
        <dbReference type="Proteomes" id="UP001429601"/>
    </source>
</evidence>
<keyword evidence="9 13" id="KW-0249">Electron transport</keyword>
<accession>A0ABX0Q5P9</accession>
<dbReference type="PIRSF" id="PIRSF006446">
    <property type="entry name" value="Cyt_quinol_oxidase_1"/>
    <property type="match status" value="1"/>
</dbReference>
<feature type="transmembrane region" description="Helical" evidence="13">
    <location>
        <begin position="93"/>
        <end position="118"/>
    </location>
</feature>
<reference evidence="14 15" key="1">
    <citation type="journal article" date="2011" name="Curr. Microbiol.">
        <title>Luteibacter jiangsuensis sp. nov.: a methamidophos-degrading bacterium isolated from a methamidophos-manufacturing factory.</title>
        <authorList>
            <person name="Wang L."/>
            <person name="Wang G.L."/>
            <person name="Li S.P."/>
            <person name="Jiang J.D."/>
        </authorList>
    </citation>
    <scope>NUCLEOTIDE SEQUENCE [LARGE SCALE GENOMIC DNA]</scope>
    <source>
        <strain evidence="14 15">CGMCC 1.10133</strain>
    </source>
</reference>
<evidence type="ECO:0000256" key="6">
    <source>
        <dbReference type="ARBA" id="ARBA00022617"/>
    </source>
</evidence>
<keyword evidence="15" id="KW-1185">Reference proteome</keyword>
<evidence type="ECO:0000256" key="3">
    <source>
        <dbReference type="ARBA" id="ARBA00022448"/>
    </source>
</evidence>
<evidence type="ECO:0000256" key="9">
    <source>
        <dbReference type="ARBA" id="ARBA00022982"/>
    </source>
</evidence>
<feature type="transmembrane region" description="Helical" evidence="13">
    <location>
        <begin position="470"/>
        <end position="494"/>
    </location>
</feature>
<dbReference type="PANTHER" id="PTHR30365">
    <property type="entry name" value="CYTOCHROME D UBIQUINOL OXIDASE"/>
    <property type="match status" value="1"/>
</dbReference>
<name>A0ABX0Q5P9_9GAMM</name>
<comment type="caution">
    <text evidence="14">The sequence shown here is derived from an EMBL/GenBank/DDBJ whole genome shotgun (WGS) entry which is preliminary data.</text>
</comment>
<dbReference type="PANTHER" id="PTHR30365:SF0">
    <property type="entry name" value="CYTOCHROME BD-I UBIQUINOL OXIDASE SUBUNIT 1"/>
    <property type="match status" value="1"/>
</dbReference>
<gene>
    <name evidence="14" type="ORF">HBF26_13215</name>
</gene>
<dbReference type="Proteomes" id="UP001429601">
    <property type="component" value="Unassembled WGS sequence"/>
</dbReference>
<keyword evidence="11 13" id="KW-0408">Iron</keyword>
<evidence type="ECO:0000256" key="2">
    <source>
        <dbReference type="ARBA" id="ARBA00009819"/>
    </source>
</evidence>
<feature type="transmembrane region" description="Helical" evidence="13">
    <location>
        <begin position="222"/>
        <end position="246"/>
    </location>
</feature>
<comment type="similarity">
    <text evidence="2 13">Belongs to the cytochrome ubiquinol oxidase subunit 1 family.</text>
</comment>
<dbReference type="Pfam" id="PF01654">
    <property type="entry name" value="Cyt_bd_oxida_I"/>
    <property type="match status" value="1"/>
</dbReference>
<feature type="transmembrane region" description="Helical" evidence="13">
    <location>
        <begin position="20"/>
        <end position="44"/>
    </location>
</feature>
<keyword evidence="7 13" id="KW-0812">Transmembrane</keyword>
<keyword evidence="10 13" id="KW-1133">Transmembrane helix</keyword>
<evidence type="ECO:0000256" key="10">
    <source>
        <dbReference type="ARBA" id="ARBA00022989"/>
    </source>
</evidence>